<keyword evidence="4" id="KW-1185">Reference proteome</keyword>
<name>A0ABU5HEG1_9BACT</name>
<dbReference type="InterPro" id="IPR036423">
    <property type="entry name" value="SOD-like_Cu/Zn_dom_sf"/>
</dbReference>
<dbReference type="InterPro" id="IPR001424">
    <property type="entry name" value="SOD_Cu_Zn_dom"/>
</dbReference>
<comment type="similarity">
    <text evidence="1">Belongs to the Cu-Zn superoxide dismutase family.</text>
</comment>
<evidence type="ECO:0000259" key="2">
    <source>
        <dbReference type="Pfam" id="PF00080"/>
    </source>
</evidence>
<dbReference type="EMBL" id="JAXIVS010000014">
    <property type="protein sequence ID" value="MDY7231254.1"/>
    <property type="molecule type" value="Genomic_DNA"/>
</dbReference>
<comment type="caution">
    <text evidence="3">The sequence shown here is derived from an EMBL/GenBank/DDBJ whole genome shotgun (WGS) entry which is preliminary data.</text>
</comment>
<organism evidence="3 4">
    <name type="scientific">Hyalangium rubrum</name>
    <dbReference type="NCBI Taxonomy" id="3103134"/>
    <lineage>
        <taxon>Bacteria</taxon>
        <taxon>Pseudomonadati</taxon>
        <taxon>Myxococcota</taxon>
        <taxon>Myxococcia</taxon>
        <taxon>Myxococcales</taxon>
        <taxon>Cystobacterineae</taxon>
        <taxon>Archangiaceae</taxon>
        <taxon>Hyalangium</taxon>
    </lineage>
</organism>
<dbReference type="Pfam" id="PF00080">
    <property type="entry name" value="Sod_Cu"/>
    <property type="match status" value="1"/>
</dbReference>
<sequence>MREMLWVAGVLALAGCGDEPRATAELMNAAGTKVATVMLVEKDGAVELQLEATGLDPGTHGIHFHAVGLCEGPAFTSAGAHFNPLEKQHGLESPTGAHAGDLPNLEVDASGKATTTMSTNRVRLSEGQLSVFDADGTALVIHARADDQVTDPSGNSGDRIACGVLRKSE</sequence>
<dbReference type="Gene3D" id="2.60.40.200">
    <property type="entry name" value="Superoxide dismutase, copper/zinc binding domain"/>
    <property type="match status" value="1"/>
</dbReference>
<evidence type="ECO:0000313" key="4">
    <source>
        <dbReference type="Proteomes" id="UP001291309"/>
    </source>
</evidence>
<evidence type="ECO:0000313" key="3">
    <source>
        <dbReference type="EMBL" id="MDY7231254.1"/>
    </source>
</evidence>
<reference evidence="3 4" key="1">
    <citation type="submission" date="2023-12" db="EMBL/GenBank/DDBJ databases">
        <title>the genome sequence of Hyalangium sp. s54d21.</title>
        <authorList>
            <person name="Zhang X."/>
        </authorList>
    </citation>
    <scope>NUCLEOTIDE SEQUENCE [LARGE SCALE GENOMIC DNA]</scope>
    <source>
        <strain evidence="4">s54d21</strain>
    </source>
</reference>
<evidence type="ECO:0000256" key="1">
    <source>
        <dbReference type="ARBA" id="ARBA00010457"/>
    </source>
</evidence>
<dbReference type="RefSeq" id="WP_321549969.1">
    <property type="nucleotide sequence ID" value="NZ_JAXIVS010000014.1"/>
</dbReference>
<feature type="domain" description="Superoxide dismutase copper/zinc binding" evidence="2">
    <location>
        <begin position="36"/>
        <end position="164"/>
    </location>
</feature>
<accession>A0ABU5HEG1</accession>
<dbReference type="InterPro" id="IPR024134">
    <property type="entry name" value="SOD_Cu/Zn_/chaperone"/>
</dbReference>
<protein>
    <submittedName>
        <fullName evidence="3">Superoxide dismutase family protein</fullName>
    </submittedName>
</protein>
<dbReference type="Proteomes" id="UP001291309">
    <property type="component" value="Unassembled WGS sequence"/>
</dbReference>
<proteinExistence type="inferred from homology"/>
<dbReference type="CDD" id="cd00305">
    <property type="entry name" value="Cu-Zn_Superoxide_Dismutase"/>
    <property type="match status" value="1"/>
</dbReference>
<dbReference type="PROSITE" id="PS51257">
    <property type="entry name" value="PROKAR_LIPOPROTEIN"/>
    <property type="match status" value="1"/>
</dbReference>
<dbReference type="SUPFAM" id="SSF49329">
    <property type="entry name" value="Cu,Zn superoxide dismutase-like"/>
    <property type="match status" value="1"/>
</dbReference>
<gene>
    <name evidence="3" type="ORF">SYV04_32995</name>
</gene>
<dbReference type="PANTHER" id="PTHR10003">
    <property type="entry name" value="SUPEROXIDE DISMUTASE CU-ZN -RELATED"/>
    <property type="match status" value="1"/>
</dbReference>